<evidence type="ECO:0000259" key="7">
    <source>
        <dbReference type="PROSITE" id="PS51762"/>
    </source>
</evidence>
<evidence type="ECO:0000313" key="8">
    <source>
        <dbReference type="EMBL" id="CAG8601215.1"/>
    </source>
</evidence>
<dbReference type="Proteomes" id="UP000789342">
    <property type="component" value="Unassembled WGS sequence"/>
</dbReference>
<feature type="domain" description="GH16" evidence="7">
    <location>
        <begin position="59"/>
        <end position="319"/>
    </location>
</feature>
<dbReference type="Gene3D" id="2.60.120.200">
    <property type="match status" value="1"/>
</dbReference>
<feature type="region of interest" description="Disordered" evidence="4">
    <location>
        <begin position="332"/>
        <end position="374"/>
    </location>
</feature>
<keyword evidence="1 6" id="KW-0732">Signal</keyword>
<evidence type="ECO:0000256" key="5">
    <source>
        <dbReference type="SAM" id="Phobius"/>
    </source>
</evidence>
<evidence type="ECO:0000256" key="3">
    <source>
        <dbReference type="ARBA" id="ARBA00023295"/>
    </source>
</evidence>
<proteinExistence type="predicted"/>
<dbReference type="GO" id="GO:0005975">
    <property type="term" value="P:carbohydrate metabolic process"/>
    <property type="evidence" value="ECO:0007669"/>
    <property type="project" value="InterPro"/>
</dbReference>
<dbReference type="InterPro" id="IPR013320">
    <property type="entry name" value="ConA-like_dom_sf"/>
</dbReference>
<feature type="transmembrane region" description="Helical" evidence="5">
    <location>
        <begin position="381"/>
        <end position="402"/>
    </location>
</feature>
<dbReference type="PANTHER" id="PTHR10963:SF22">
    <property type="entry name" value="GLYCOSIDASE CRH2-RELATED"/>
    <property type="match status" value="1"/>
</dbReference>
<dbReference type="PROSITE" id="PS51762">
    <property type="entry name" value="GH16_2"/>
    <property type="match status" value="1"/>
</dbReference>
<dbReference type="PANTHER" id="PTHR10963">
    <property type="entry name" value="GLYCOSYL HYDROLASE-RELATED"/>
    <property type="match status" value="1"/>
</dbReference>
<keyword evidence="9" id="KW-1185">Reference proteome</keyword>
<dbReference type="SUPFAM" id="SSF49899">
    <property type="entry name" value="Concanavalin A-like lectins/glucanases"/>
    <property type="match status" value="1"/>
</dbReference>
<comment type="caution">
    <text evidence="8">The sequence shown here is derived from an EMBL/GenBank/DDBJ whole genome shotgun (WGS) entry which is preliminary data.</text>
</comment>
<sequence length="411" mass="45110">MLKFKILFIVASIITLSRYVNAICKYAGQMCPEEAPCCNGGWCSNNPRFCSTGCEPENSFSVNSCYPKPGCKSFYDDFSKSSIVSYSKYNGDPNTAKWTSDFLPDYASVDDSGLVNLKMYQDKTHKNSFGNYQGFGATISTTRWMQFGRVTARIKTACISKGVVSSMVVSNNVSIVGITMDTLGDEIDFEWVGLNKTEVQSNYYWNGTLDYTKGAHHYVCPDTTADFHTYFVDWQPDALSWGVDGKVLRTVTKKSTFSSTDNVYKYPSQPSRVAFSIWDGGMGAPGTGNWSGFPTDWSDPNKVYTMYVDWVNVTYETNDDGSWPPAGYGLTDKAKSSSTTEKTSYTTMGVNQPVESTAGDGNNSTTSADTHTESGSVVKKYGIPALAVVGGIAGTAFIFGTFKHFTKGKEY</sequence>
<accession>A0A9N9GGY1</accession>
<evidence type="ECO:0000256" key="4">
    <source>
        <dbReference type="SAM" id="MobiDB-lite"/>
    </source>
</evidence>
<dbReference type="EMBL" id="CAJVPV010006178">
    <property type="protein sequence ID" value="CAG8601215.1"/>
    <property type="molecule type" value="Genomic_DNA"/>
</dbReference>
<protein>
    <submittedName>
        <fullName evidence="8">15579_t:CDS:1</fullName>
    </submittedName>
</protein>
<organism evidence="8 9">
    <name type="scientific">Acaulospora morrowiae</name>
    <dbReference type="NCBI Taxonomy" id="94023"/>
    <lineage>
        <taxon>Eukaryota</taxon>
        <taxon>Fungi</taxon>
        <taxon>Fungi incertae sedis</taxon>
        <taxon>Mucoromycota</taxon>
        <taxon>Glomeromycotina</taxon>
        <taxon>Glomeromycetes</taxon>
        <taxon>Diversisporales</taxon>
        <taxon>Acaulosporaceae</taxon>
        <taxon>Acaulospora</taxon>
    </lineage>
</organism>
<gene>
    <name evidence="8" type="ORF">AMORRO_LOCUS7792</name>
</gene>
<feature type="compositionally biased region" description="Low complexity" evidence="4">
    <location>
        <begin position="336"/>
        <end position="347"/>
    </location>
</feature>
<evidence type="ECO:0000256" key="1">
    <source>
        <dbReference type="ARBA" id="ARBA00022729"/>
    </source>
</evidence>
<dbReference type="GO" id="GO:0004553">
    <property type="term" value="F:hydrolase activity, hydrolyzing O-glycosyl compounds"/>
    <property type="evidence" value="ECO:0007669"/>
    <property type="project" value="InterPro"/>
</dbReference>
<name>A0A9N9GGY1_9GLOM</name>
<feature type="signal peptide" evidence="6">
    <location>
        <begin position="1"/>
        <end position="22"/>
    </location>
</feature>
<dbReference type="AlphaFoldDB" id="A0A9N9GGY1"/>
<evidence type="ECO:0000256" key="2">
    <source>
        <dbReference type="ARBA" id="ARBA00022801"/>
    </source>
</evidence>
<dbReference type="Pfam" id="PF00722">
    <property type="entry name" value="Glyco_hydro_16"/>
    <property type="match status" value="1"/>
</dbReference>
<feature type="chain" id="PRO_5040216982" evidence="6">
    <location>
        <begin position="23"/>
        <end position="411"/>
    </location>
</feature>
<dbReference type="OrthoDB" id="4781at2759"/>
<reference evidence="8" key="1">
    <citation type="submission" date="2021-06" db="EMBL/GenBank/DDBJ databases">
        <authorList>
            <person name="Kallberg Y."/>
            <person name="Tangrot J."/>
            <person name="Rosling A."/>
        </authorList>
    </citation>
    <scope>NUCLEOTIDE SEQUENCE</scope>
    <source>
        <strain evidence="8">CL551</strain>
    </source>
</reference>
<keyword evidence="5" id="KW-0812">Transmembrane</keyword>
<feature type="compositionally biased region" description="Polar residues" evidence="4">
    <location>
        <begin position="348"/>
        <end position="374"/>
    </location>
</feature>
<dbReference type="InterPro" id="IPR000757">
    <property type="entry name" value="Beta-glucanase-like"/>
</dbReference>
<keyword evidence="2" id="KW-0378">Hydrolase</keyword>
<evidence type="ECO:0000313" key="9">
    <source>
        <dbReference type="Proteomes" id="UP000789342"/>
    </source>
</evidence>
<keyword evidence="3" id="KW-0326">Glycosidase</keyword>
<dbReference type="InterPro" id="IPR050546">
    <property type="entry name" value="Glycosyl_Hydrlase_16"/>
</dbReference>
<evidence type="ECO:0000256" key="6">
    <source>
        <dbReference type="SAM" id="SignalP"/>
    </source>
</evidence>
<keyword evidence="5" id="KW-1133">Transmembrane helix</keyword>
<keyword evidence="5" id="KW-0472">Membrane</keyword>